<evidence type="ECO:0000313" key="7">
    <source>
        <dbReference type="EMBL" id="KAG9393233.1"/>
    </source>
</evidence>
<dbReference type="PIRSF" id="PIRSF004762">
    <property type="entry name" value="CHP00423"/>
    <property type="match status" value="1"/>
</dbReference>
<evidence type="ECO:0000313" key="8">
    <source>
        <dbReference type="Proteomes" id="UP000717585"/>
    </source>
</evidence>
<feature type="domain" description="Radical SAM core" evidence="6">
    <location>
        <begin position="61"/>
        <end position="297"/>
    </location>
</feature>
<dbReference type="AlphaFoldDB" id="A0A8J6E1A6"/>
<keyword evidence="1 5" id="KW-0949">S-adenosyl-L-methionine</keyword>
<dbReference type="InterPro" id="IPR013785">
    <property type="entry name" value="Aldolase_TIM"/>
</dbReference>
<keyword evidence="8" id="KW-1185">Reference proteome</keyword>
<dbReference type="GO" id="GO:0051539">
    <property type="term" value="F:4 iron, 4 sulfur cluster binding"/>
    <property type="evidence" value="ECO:0007669"/>
    <property type="project" value="UniProtKB-KW"/>
</dbReference>
<proteinExistence type="predicted"/>
<dbReference type="OrthoDB" id="188276at2759"/>
<protein>
    <submittedName>
        <fullName evidence="7">Iron hydrogenase maturase HydE</fullName>
    </submittedName>
</protein>
<evidence type="ECO:0000256" key="4">
    <source>
        <dbReference type="ARBA" id="ARBA00023014"/>
    </source>
</evidence>
<feature type="binding site" evidence="5">
    <location>
        <position position="75"/>
    </location>
    <ligand>
        <name>[4Fe-4S] cluster</name>
        <dbReference type="ChEBI" id="CHEBI:49883"/>
        <note>4Fe-4S-S-AdoMet</note>
    </ligand>
</feature>
<dbReference type="EMBL" id="JAHDYR010000025">
    <property type="protein sequence ID" value="KAG9393233.1"/>
    <property type="molecule type" value="Genomic_DNA"/>
</dbReference>
<dbReference type="Pfam" id="PF04055">
    <property type="entry name" value="Radical_SAM"/>
    <property type="match status" value="1"/>
</dbReference>
<dbReference type="SFLD" id="SFLDG01280">
    <property type="entry name" value="HydE/PylB-like"/>
    <property type="match status" value="1"/>
</dbReference>
<gene>
    <name evidence="7" type="ORF">J8273_3366</name>
</gene>
<evidence type="ECO:0000259" key="6">
    <source>
        <dbReference type="PROSITE" id="PS51918"/>
    </source>
</evidence>
<dbReference type="GO" id="GO:0016740">
    <property type="term" value="F:transferase activity"/>
    <property type="evidence" value="ECO:0007669"/>
    <property type="project" value="TreeGrafter"/>
</dbReference>
<dbReference type="PROSITE" id="PS51918">
    <property type="entry name" value="RADICAL_SAM"/>
    <property type="match status" value="1"/>
</dbReference>
<dbReference type="Gene3D" id="3.20.20.70">
    <property type="entry name" value="Aldolase class I"/>
    <property type="match status" value="1"/>
</dbReference>
<sequence>MLSALTSHFQSSTLGALSRQFSTQMPLSRSEILKCIGDKPISEDKALFERANDVTKSVYGNKVFLRGIIEFSNHCAKNCNYCGIRRDHPDPERYEMSQDDILETIKWAHEKRYAGILLQSGEVGTQDRVDFVADTLKKARKLTGDKVRYILSLGELTDDQYYQLLQAGADRYLLRMETSNPALYAKLHPQDGHHDWLKRLNCVKSLVGMGYQVATGVMTGLPGQTKDDLADDIEMFNELGIDMIGLGPYIPQVKTPTADAWMAERGRDSIELTADDKAKMLLDTIRMLATIRLCNPDVNIAATTALQALKDDGREWALESGANVVMPILTPKTFRAEYQLYQNKPCIDDSASECMGCMDRRVRSIGKTLCFGELGDPKHFTDRIKKV</sequence>
<evidence type="ECO:0000256" key="1">
    <source>
        <dbReference type="ARBA" id="ARBA00022691"/>
    </source>
</evidence>
<dbReference type="InterPro" id="IPR007197">
    <property type="entry name" value="rSAM"/>
</dbReference>
<comment type="cofactor">
    <cofactor evidence="5">
        <name>[4Fe-4S] cluster</name>
        <dbReference type="ChEBI" id="CHEBI:49883"/>
    </cofactor>
    <text evidence="5">Binds 1 [4Fe-4S] cluster. The cluster is coordinated with 3 cysteines and an exchangeable S-adenosyl-L-methionine.</text>
</comment>
<dbReference type="SFLD" id="SFLDS00029">
    <property type="entry name" value="Radical_SAM"/>
    <property type="match status" value="1"/>
</dbReference>
<feature type="binding site" evidence="5">
    <location>
        <position position="79"/>
    </location>
    <ligand>
        <name>[4Fe-4S] cluster</name>
        <dbReference type="ChEBI" id="CHEBI:49883"/>
        <note>4Fe-4S-S-AdoMet</note>
    </ligand>
</feature>
<keyword evidence="3 5" id="KW-0408">Iron</keyword>
<dbReference type="InterPro" id="IPR034422">
    <property type="entry name" value="HydE/PylB-like"/>
</dbReference>
<accession>A0A8J6E1A6</accession>
<dbReference type="NCBIfam" id="TIGR03956">
    <property type="entry name" value="rSAM_HydE"/>
    <property type="match status" value="1"/>
</dbReference>
<dbReference type="SUPFAM" id="SSF102114">
    <property type="entry name" value="Radical SAM enzymes"/>
    <property type="match status" value="1"/>
</dbReference>
<keyword evidence="5" id="KW-0004">4Fe-4S</keyword>
<dbReference type="PANTHER" id="PTHR43726:SF1">
    <property type="entry name" value="BIOTIN SYNTHASE"/>
    <property type="match status" value="1"/>
</dbReference>
<organism evidence="7 8">
    <name type="scientific">Carpediemonas membranifera</name>
    <dbReference type="NCBI Taxonomy" id="201153"/>
    <lineage>
        <taxon>Eukaryota</taxon>
        <taxon>Metamonada</taxon>
        <taxon>Carpediemonas-like organisms</taxon>
        <taxon>Carpediemonas</taxon>
    </lineage>
</organism>
<dbReference type="Proteomes" id="UP000717585">
    <property type="component" value="Unassembled WGS sequence"/>
</dbReference>
<name>A0A8J6E1A6_9EUKA</name>
<reference evidence="7" key="1">
    <citation type="submission" date="2021-05" db="EMBL/GenBank/DDBJ databases">
        <title>A free-living protist that lacks canonical eukaryotic 1 DNA replication and segregation systems.</title>
        <authorList>
            <person name="Salas-Leiva D.E."/>
            <person name="Tromer E.C."/>
            <person name="Curtis B.A."/>
            <person name="Jerlstrom-Hultqvist J."/>
            <person name="Kolisko M."/>
            <person name="Yi Z."/>
            <person name="Salas-Leiva J.S."/>
            <person name="Gallot-Lavallee L."/>
            <person name="Kops G.J.P.L."/>
            <person name="Archibald J.M."/>
            <person name="Simpson A.G.B."/>
            <person name="Roger A.J."/>
        </authorList>
    </citation>
    <scope>NUCLEOTIDE SEQUENCE</scope>
    <source>
        <strain evidence="7">BICM</strain>
    </source>
</reference>
<dbReference type="GO" id="GO:0046872">
    <property type="term" value="F:metal ion binding"/>
    <property type="evidence" value="ECO:0007669"/>
    <property type="project" value="UniProtKB-KW"/>
</dbReference>
<keyword evidence="4 5" id="KW-0411">Iron-sulfur</keyword>
<evidence type="ECO:0000256" key="5">
    <source>
        <dbReference type="PIRSR" id="PIRSR004762-1"/>
    </source>
</evidence>
<keyword evidence="2" id="KW-0479">Metal-binding</keyword>
<dbReference type="InterPro" id="IPR024021">
    <property type="entry name" value="FeFe-hyd_HydE_rSAM"/>
</dbReference>
<dbReference type="InterPro" id="IPR006638">
    <property type="entry name" value="Elp3/MiaA/NifB-like_rSAM"/>
</dbReference>
<evidence type="ECO:0000256" key="2">
    <source>
        <dbReference type="ARBA" id="ARBA00022723"/>
    </source>
</evidence>
<dbReference type="SMART" id="SM00729">
    <property type="entry name" value="Elp3"/>
    <property type="match status" value="1"/>
</dbReference>
<dbReference type="SFLD" id="SFLDG01082">
    <property type="entry name" value="B12-binding_domain_containing"/>
    <property type="match status" value="1"/>
</dbReference>
<dbReference type="InterPro" id="IPR058240">
    <property type="entry name" value="rSAM_sf"/>
</dbReference>
<evidence type="ECO:0000256" key="3">
    <source>
        <dbReference type="ARBA" id="ARBA00023004"/>
    </source>
</evidence>
<dbReference type="CDD" id="cd01335">
    <property type="entry name" value="Radical_SAM"/>
    <property type="match status" value="1"/>
</dbReference>
<feature type="binding site" evidence="5">
    <location>
        <position position="82"/>
    </location>
    <ligand>
        <name>[4Fe-4S] cluster</name>
        <dbReference type="ChEBI" id="CHEBI:49883"/>
        <note>4Fe-4S-S-AdoMet</note>
    </ligand>
</feature>
<comment type="caution">
    <text evidence="7">The sequence shown here is derived from an EMBL/GenBank/DDBJ whole genome shotgun (WGS) entry which is preliminary data.</text>
</comment>
<dbReference type="PANTHER" id="PTHR43726">
    <property type="entry name" value="3-METHYLORNITHINE SYNTHASE"/>
    <property type="match status" value="1"/>
</dbReference>
<dbReference type="SFLD" id="SFLDG01060">
    <property type="entry name" value="BATS_domain_containing"/>
    <property type="match status" value="1"/>
</dbReference>